<feature type="domain" description="Radical SAM core" evidence="7">
    <location>
        <begin position="30"/>
        <end position="270"/>
    </location>
</feature>
<keyword evidence="4" id="KW-0479">Metal-binding</keyword>
<keyword evidence="5" id="KW-0408">Iron</keyword>
<dbReference type="EMBL" id="JACBAZ010000004">
    <property type="protein sequence ID" value="NWK56160.1"/>
    <property type="molecule type" value="Genomic_DNA"/>
</dbReference>
<gene>
    <name evidence="8" type="ORF">HW115_11110</name>
</gene>
<dbReference type="NCBIfam" id="TIGR02494">
    <property type="entry name" value="PFLE_PFLC"/>
    <property type="match status" value="1"/>
</dbReference>
<organism evidence="8 9">
    <name type="scientific">Oceaniferula marina</name>
    <dbReference type="NCBI Taxonomy" id="2748318"/>
    <lineage>
        <taxon>Bacteria</taxon>
        <taxon>Pseudomonadati</taxon>
        <taxon>Verrucomicrobiota</taxon>
        <taxon>Verrucomicrobiia</taxon>
        <taxon>Verrucomicrobiales</taxon>
        <taxon>Verrucomicrobiaceae</taxon>
        <taxon>Oceaniferula</taxon>
    </lineage>
</organism>
<dbReference type="RefSeq" id="WP_178932875.1">
    <property type="nucleotide sequence ID" value="NZ_JACBAZ010000004.1"/>
</dbReference>
<evidence type="ECO:0000256" key="3">
    <source>
        <dbReference type="ARBA" id="ARBA00022691"/>
    </source>
</evidence>
<dbReference type="GO" id="GO:0016491">
    <property type="term" value="F:oxidoreductase activity"/>
    <property type="evidence" value="ECO:0007669"/>
    <property type="project" value="InterPro"/>
</dbReference>
<reference evidence="8 9" key="1">
    <citation type="submission" date="2020-07" db="EMBL/GenBank/DDBJ databases">
        <title>Roseicoccus Jingziensis gen. nov., sp. nov., isolated from coastal seawater.</title>
        <authorList>
            <person name="Feng X."/>
        </authorList>
    </citation>
    <scope>NUCLEOTIDE SEQUENCE [LARGE SCALE GENOMIC DNA]</scope>
    <source>
        <strain evidence="8 9">N1E253</strain>
    </source>
</reference>
<dbReference type="AlphaFoldDB" id="A0A851GMV3"/>
<dbReference type="PROSITE" id="PS51918">
    <property type="entry name" value="RADICAL_SAM"/>
    <property type="match status" value="1"/>
</dbReference>
<evidence type="ECO:0000313" key="9">
    <source>
        <dbReference type="Proteomes" id="UP000557872"/>
    </source>
</evidence>
<dbReference type="PANTHER" id="PTHR30352:SF4">
    <property type="entry name" value="PYRUVATE FORMATE-LYASE 2-ACTIVATING ENZYME"/>
    <property type="match status" value="1"/>
</dbReference>
<name>A0A851GMV3_9BACT</name>
<protein>
    <submittedName>
        <fullName evidence="8">Glycyl-radical enzyme activating protein</fullName>
    </submittedName>
</protein>
<evidence type="ECO:0000259" key="7">
    <source>
        <dbReference type="PROSITE" id="PS51918"/>
    </source>
</evidence>
<dbReference type="SUPFAM" id="SSF102114">
    <property type="entry name" value="Radical SAM enzymes"/>
    <property type="match status" value="1"/>
</dbReference>
<evidence type="ECO:0000256" key="2">
    <source>
        <dbReference type="ARBA" id="ARBA00022485"/>
    </source>
</evidence>
<accession>A0A851GMV3</accession>
<keyword evidence="2" id="KW-0004">4Fe-4S</keyword>
<dbReference type="SFLD" id="SFLDS00029">
    <property type="entry name" value="Radical_SAM"/>
    <property type="match status" value="1"/>
</dbReference>
<evidence type="ECO:0000313" key="8">
    <source>
        <dbReference type="EMBL" id="NWK56160.1"/>
    </source>
</evidence>
<evidence type="ECO:0000256" key="4">
    <source>
        <dbReference type="ARBA" id="ARBA00022723"/>
    </source>
</evidence>
<sequence length="275" mass="30719">MPIAALPSEVGASSDDAPGQIFDIKRFSTHDGPGIRTTVFFTHCPLRCAWCHNPEAFALCGANEEEDACASDEDEDVLQQMTVAEMVKEVEKDVAYYDRSGGGVTVSGGEPLMQAGFVEAFLRECRRRELHTAVDTSGHASQTAVEMVAQWADLILYDIKSIDDESHALWTGVGNKRILENLKRLNDLEVEVWIRLPLIPGVNDDPVTLETTLTFLQSTRFRRISLLPYHRIGEGKYRNLGLDYRMGGVEPHSPEQLERIRRQIAEAGFEPHIGH</sequence>
<dbReference type="Proteomes" id="UP000557872">
    <property type="component" value="Unassembled WGS sequence"/>
</dbReference>
<dbReference type="InterPro" id="IPR012839">
    <property type="entry name" value="Organic_radical_activase"/>
</dbReference>
<keyword evidence="3" id="KW-0949">S-adenosyl-L-methionine</keyword>
<dbReference type="InterPro" id="IPR034457">
    <property type="entry name" value="Organic_radical-activating"/>
</dbReference>
<dbReference type="PIRSF" id="PIRSF000371">
    <property type="entry name" value="PFL_act_enz"/>
    <property type="match status" value="1"/>
</dbReference>
<comment type="caution">
    <text evidence="8">The sequence shown here is derived from an EMBL/GenBank/DDBJ whole genome shotgun (WGS) entry which is preliminary data.</text>
</comment>
<evidence type="ECO:0000256" key="5">
    <source>
        <dbReference type="ARBA" id="ARBA00023004"/>
    </source>
</evidence>
<dbReference type="PANTHER" id="PTHR30352">
    <property type="entry name" value="PYRUVATE FORMATE-LYASE-ACTIVATING ENZYME"/>
    <property type="match status" value="1"/>
</dbReference>
<evidence type="ECO:0000256" key="1">
    <source>
        <dbReference type="ARBA" id="ARBA00001966"/>
    </source>
</evidence>
<dbReference type="GO" id="GO:0051539">
    <property type="term" value="F:4 iron, 4 sulfur cluster binding"/>
    <property type="evidence" value="ECO:0007669"/>
    <property type="project" value="UniProtKB-KW"/>
</dbReference>
<keyword evidence="6" id="KW-0411">Iron-sulfur</keyword>
<proteinExistence type="predicted"/>
<dbReference type="Pfam" id="PF04055">
    <property type="entry name" value="Radical_SAM"/>
    <property type="match status" value="1"/>
</dbReference>
<dbReference type="GO" id="GO:0046872">
    <property type="term" value="F:metal ion binding"/>
    <property type="evidence" value="ECO:0007669"/>
    <property type="project" value="UniProtKB-KW"/>
</dbReference>
<comment type="cofactor">
    <cofactor evidence="1">
        <name>[4Fe-4S] cluster</name>
        <dbReference type="ChEBI" id="CHEBI:49883"/>
    </cofactor>
</comment>
<dbReference type="InterPro" id="IPR058240">
    <property type="entry name" value="rSAM_sf"/>
</dbReference>
<dbReference type="Gene3D" id="3.20.20.70">
    <property type="entry name" value="Aldolase class I"/>
    <property type="match status" value="1"/>
</dbReference>
<dbReference type="SFLD" id="SFLDG01066">
    <property type="entry name" value="organic_radical-activating_enz"/>
    <property type="match status" value="1"/>
</dbReference>
<dbReference type="InterPro" id="IPR007197">
    <property type="entry name" value="rSAM"/>
</dbReference>
<keyword evidence="9" id="KW-1185">Reference proteome</keyword>
<dbReference type="InterPro" id="IPR013785">
    <property type="entry name" value="Aldolase_TIM"/>
</dbReference>
<evidence type="ECO:0000256" key="6">
    <source>
        <dbReference type="ARBA" id="ARBA00023014"/>
    </source>
</evidence>